<name>A0A4U6TM99_SETVI</name>
<dbReference type="Proteomes" id="UP000298652">
    <property type="component" value="Chromosome 8"/>
</dbReference>
<dbReference type="AlphaFoldDB" id="A0A4U6TM99"/>
<organism evidence="2 3">
    <name type="scientific">Setaria viridis</name>
    <name type="common">Green bristlegrass</name>
    <name type="synonym">Setaria italica subsp. viridis</name>
    <dbReference type="NCBI Taxonomy" id="4556"/>
    <lineage>
        <taxon>Eukaryota</taxon>
        <taxon>Viridiplantae</taxon>
        <taxon>Streptophyta</taxon>
        <taxon>Embryophyta</taxon>
        <taxon>Tracheophyta</taxon>
        <taxon>Spermatophyta</taxon>
        <taxon>Magnoliopsida</taxon>
        <taxon>Liliopsida</taxon>
        <taxon>Poales</taxon>
        <taxon>Poaceae</taxon>
        <taxon>PACMAD clade</taxon>
        <taxon>Panicoideae</taxon>
        <taxon>Panicodae</taxon>
        <taxon>Paniceae</taxon>
        <taxon>Cenchrinae</taxon>
        <taxon>Setaria</taxon>
    </lineage>
</organism>
<feature type="signal peptide" evidence="1">
    <location>
        <begin position="1"/>
        <end position="28"/>
    </location>
</feature>
<dbReference type="Gramene" id="TKW02255">
    <property type="protein sequence ID" value="TKW02255"/>
    <property type="gene ID" value="SEVIR_8G234400v2"/>
</dbReference>
<evidence type="ECO:0000313" key="3">
    <source>
        <dbReference type="Proteomes" id="UP000298652"/>
    </source>
</evidence>
<evidence type="ECO:0000313" key="2">
    <source>
        <dbReference type="EMBL" id="TKW02255.1"/>
    </source>
</evidence>
<keyword evidence="1" id="KW-0732">Signal</keyword>
<sequence>MARIVHNLMAVSFVALVMISSNSPSCQACFPPGPWCRPRPPCFQPPNNYCTSGPNCAYTCQLKGHTTYNAYCKPPKRSDNPKVYLCCCPP</sequence>
<evidence type="ECO:0000256" key="1">
    <source>
        <dbReference type="SAM" id="SignalP"/>
    </source>
</evidence>
<gene>
    <name evidence="2" type="ORF">SEVIR_8G234400v2</name>
</gene>
<protein>
    <recommendedName>
        <fullName evidence="4">Bowman-Birk serine protease inhibitors family domain-containing protein</fullName>
    </recommendedName>
</protein>
<dbReference type="OMA" id="MVHYLMA"/>
<evidence type="ECO:0008006" key="4">
    <source>
        <dbReference type="Google" id="ProtNLM"/>
    </source>
</evidence>
<keyword evidence="3" id="KW-1185">Reference proteome</keyword>
<dbReference type="EMBL" id="CM016559">
    <property type="protein sequence ID" value="TKW02255.1"/>
    <property type="molecule type" value="Genomic_DNA"/>
</dbReference>
<proteinExistence type="predicted"/>
<feature type="chain" id="PRO_5020328518" description="Bowman-Birk serine protease inhibitors family domain-containing protein" evidence="1">
    <location>
        <begin position="29"/>
        <end position="90"/>
    </location>
</feature>
<accession>A0A4U6TM99</accession>
<reference evidence="2" key="1">
    <citation type="submission" date="2019-03" db="EMBL/GenBank/DDBJ databases">
        <title>WGS assembly of Setaria viridis.</title>
        <authorList>
            <person name="Huang P."/>
            <person name="Jenkins J."/>
            <person name="Grimwood J."/>
            <person name="Barry K."/>
            <person name="Healey A."/>
            <person name="Mamidi S."/>
            <person name="Sreedasyam A."/>
            <person name="Shu S."/>
            <person name="Feldman M."/>
            <person name="Wu J."/>
            <person name="Yu Y."/>
            <person name="Chen C."/>
            <person name="Johnson J."/>
            <person name="Rokhsar D."/>
            <person name="Baxter I."/>
            <person name="Schmutz J."/>
            <person name="Brutnell T."/>
            <person name="Kellogg E."/>
        </authorList>
    </citation>
    <scope>NUCLEOTIDE SEQUENCE [LARGE SCALE GENOMIC DNA]</scope>
</reference>